<dbReference type="RefSeq" id="WP_039002735.1">
    <property type="nucleotide sequence ID" value="NZ_CP014327.1"/>
</dbReference>
<reference evidence="2 3" key="1">
    <citation type="submission" date="2016-02" db="EMBL/GenBank/DDBJ databases">
        <title>Complete genome sequence of Halocynthiibacter arcticus PAMC 20958t from arctic marine sediment.</title>
        <authorList>
            <person name="Lee Y.M."/>
            <person name="Baek K."/>
            <person name="Lee H.K."/>
            <person name="Shin S.C."/>
        </authorList>
    </citation>
    <scope>NUCLEOTIDE SEQUENCE [LARGE SCALE GENOMIC DNA]</scope>
    <source>
        <strain evidence="2">PAMC 20958</strain>
    </source>
</reference>
<dbReference type="STRING" id="1579316.RC74_02330"/>
<dbReference type="InterPro" id="IPR021323">
    <property type="entry name" value="DUF2927"/>
</dbReference>
<evidence type="ECO:0000256" key="1">
    <source>
        <dbReference type="SAM" id="SignalP"/>
    </source>
</evidence>
<keyword evidence="3" id="KW-1185">Reference proteome</keyword>
<accession>A0A126UW08</accession>
<dbReference type="KEGG" id="hat:RC74_02330"/>
<dbReference type="OrthoDB" id="3295600at2"/>
<evidence type="ECO:0000313" key="3">
    <source>
        <dbReference type="Proteomes" id="UP000070371"/>
    </source>
</evidence>
<evidence type="ECO:0008006" key="4">
    <source>
        <dbReference type="Google" id="ProtNLM"/>
    </source>
</evidence>
<sequence length="320" mass="35530">MKLKAPIKLAMLVIGLSLLLGCEADVVSSKPPEPKPVAPPKGRSELSQFYLNSFSRLQEDFLVKGLLRTDGGGVDVAFTANDLAENFMKIAFFAEFSMVNGRLVAQEVAFPMRRWQNPVVINVILGETLTPSQQRADQAEVKRFASRLERVTGHPIQMGSRQSANLFVLILNEDERLAAGPLLQEIIPEISNVDIQALTQITKNDLCIAQSYSEGHASKYIGRALVIIRDEHPDLLRKSCIHEEIAQSLGLSNDSDAARPSIFNDDEEFGLLTTHDEYLLRILYDPRLTPGMDAQTARPIVDQIARELMAPETPEKIGRI</sequence>
<dbReference type="EMBL" id="CP014327">
    <property type="protein sequence ID" value="AML50258.1"/>
    <property type="molecule type" value="Genomic_DNA"/>
</dbReference>
<feature type="chain" id="PRO_5007443488" description="DUF2927 domain-containing protein" evidence="1">
    <location>
        <begin position="25"/>
        <end position="320"/>
    </location>
</feature>
<dbReference type="AlphaFoldDB" id="A0A126UW08"/>
<keyword evidence="1" id="KW-0732">Signal</keyword>
<dbReference type="PROSITE" id="PS51257">
    <property type="entry name" value="PROKAR_LIPOPROTEIN"/>
    <property type="match status" value="1"/>
</dbReference>
<organism evidence="2 3">
    <name type="scientific">Falsihalocynthiibacter arcticus</name>
    <dbReference type="NCBI Taxonomy" id="1579316"/>
    <lineage>
        <taxon>Bacteria</taxon>
        <taxon>Pseudomonadati</taxon>
        <taxon>Pseudomonadota</taxon>
        <taxon>Alphaproteobacteria</taxon>
        <taxon>Rhodobacterales</taxon>
        <taxon>Roseobacteraceae</taxon>
        <taxon>Falsihalocynthiibacter</taxon>
    </lineage>
</organism>
<gene>
    <name evidence="2" type="ORF">RC74_02330</name>
</gene>
<name>A0A126UW08_9RHOB</name>
<proteinExistence type="predicted"/>
<dbReference type="Pfam" id="PF11150">
    <property type="entry name" value="DUF2927"/>
    <property type="match status" value="1"/>
</dbReference>
<protein>
    <recommendedName>
        <fullName evidence="4">DUF2927 domain-containing protein</fullName>
    </recommendedName>
</protein>
<evidence type="ECO:0000313" key="2">
    <source>
        <dbReference type="EMBL" id="AML50258.1"/>
    </source>
</evidence>
<dbReference type="Proteomes" id="UP000070371">
    <property type="component" value="Chromosome"/>
</dbReference>
<feature type="signal peptide" evidence="1">
    <location>
        <begin position="1"/>
        <end position="24"/>
    </location>
</feature>